<dbReference type="PANTHER" id="PTHR32089:SF65">
    <property type="entry name" value="CHEMOTAXIS SIGNAL TRANSDUCTION SYSTEM METHYL ACCEPTING SENSORY TRANSDUCER"/>
    <property type="match status" value="1"/>
</dbReference>
<evidence type="ECO:0000313" key="10">
    <source>
        <dbReference type="Proteomes" id="UP000191820"/>
    </source>
</evidence>
<keyword evidence="6" id="KW-0472">Membrane</keyword>
<protein>
    <submittedName>
        <fullName evidence="9">Chemotaxis protein</fullName>
    </submittedName>
</protein>
<dbReference type="SMART" id="SM00283">
    <property type="entry name" value="MA"/>
    <property type="match status" value="1"/>
</dbReference>
<feature type="transmembrane region" description="Helical" evidence="6">
    <location>
        <begin position="132"/>
        <end position="151"/>
    </location>
</feature>
<dbReference type="Proteomes" id="UP000191820">
    <property type="component" value="Chromosome"/>
</dbReference>
<dbReference type="PROSITE" id="PS50111">
    <property type="entry name" value="CHEMOTAXIS_TRANSDUC_2"/>
    <property type="match status" value="1"/>
</dbReference>
<evidence type="ECO:0000256" key="3">
    <source>
        <dbReference type="ARBA" id="ARBA00029447"/>
    </source>
</evidence>
<feature type="region of interest" description="Disordered" evidence="5">
    <location>
        <begin position="254"/>
        <end position="277"/>
    </location>
</feature>
<dbReference type="RefSeq" id="WP_080914562.1">
    <property type="nucleotide sequence ID" value="NZ_CP020472.1"/>
</dbReference>
<comment type="similarity">
    <text evidence="3">Belongs to the methyl-accepting chemotaxis (MCP) protein family.</text>
</comment>
<feature type="domain" description="HAMP" evidence="8">
    <location>
        <begin position="152"/>
        <end position="204"/>
    </location>
</feature>
<dbReference type="Pfam" id="PF00015">
    <property type="entry name" value="MCPsignal"/>
    <property type="match status" value="1"/>
</dbReference>
<evidence type="ECO:0000256" key="6">
    <source>
        <dbReference type="SAM" id="Phobius"/>
    </source>
</evidence>
<feature type="domain" description="Methyl-accepting transducer" evidence="7">
    <location>
        <begin position="209"/>
        <end position="445"/>
    </location>
</feature>
<dbReference type="InterPro" id="IPR003660">
    <property type="entry name" value="HAMP_dom"/>
</dbReference>
<dbReference type="SUPFAM" id="SSF58104">
    <property type="entry name" value="Methyl-accepting chemotaxis protein (MCP) signaling domain"/>
    <property type="match status" value="1"/>
</dbReference>
<dbReference type="PANTHER" id="PTHR32089">
    <property type="entry name" value="METHYL-ACCEPTING CHEMOTAXIS PROTEIN MCPB"/>
    <property type="match status" value="1"/>
</dbReference>
<proteinExistence type="inferred from homology"/>
<evidence type="ECO:0000259" key="7">
    <source>
        <dbReference type="PROSITE" id="PS50111"/>
    </source>
</evidence>
<accession>A0ABN4YC64</accession>
<gene>
    <name evidence="9" type="ORF">SJ2017_0126</name>
</gene>
<dbReference type="PROSITE" id="PS50885">
    <property type="entry name" value="HAMP"/>
    <property type="match status" value="1"/>
</dbReference>
<name>A0ABN4YC64_9GAMM</name>
<evidence type="ECO:0000313" key="9">
    <source>
        <dbReference type="EMBL" id="ARD20475.1"/>
    </source>
</evidence>
<feature type="transmembrane region" description="Helical" evidence="6">
    <location>
        <begin position="21"/>
        <end position="42"/>
    </location>
</feature>
<evidence type="ECO:0000256" key="5">
    <source>
        <dbReference type="SAM" id="MobiDB-lite"/>
    </source>
</evidence>
<evidence type="ECO:0000256" key="2">
    <source>
        <dbReference type="ARBA" id="ARBA00023224"/>
    </source>
</evidence>
<dbReference type="EMBL" id="CP020472">
    <property type="protein sequence ID" value="ARD20475.1"/>
    <property type="molecule type" value="Genomic_DNA"/>
</dbReference>
<organism evidence="9 10">
    <name type="scientific">Shewanella japonica</name>
    <dbReference type="NCBI Taxonomy" id="93973"/>
    <lineage>
        <taxon>Bacteria</taxon>
        <taxon>Pseudomonadati</taxon>
        <taxon>Pseudomonadota</taxon>
        <taxon>Gammaproteobacteria</taxon>
        <taxon>Alteromonadales</taxon>
        <taxon>Shewanellaceae</taxon>
        <taxon>Shewanella</taxon>
    </lineage>
</organism>
<evidence type="ECO:0000259" key="8">
    <source>
        <dbReference type="PROSITE" id="PS50885"/>
    </source>
</evidence>
<keyword evidence="6" id="KW-0812">Transmembrane</keyword>
<keyword evidence="10" id="KW-1185">Reference proteome</keyword>
<evidence type="ECO:0000256" key="4">
    <source>
        <dbReference type="PROSITE-ProRule" id="PRU00284"/>
    </source>
</evidence>
<keyword evidence="6" id="KW-1133">Transmembrane helix</keyword>
<feature type="compositionally biased region" description="Low complexity" evidence="5">
    <location>
        <begin position="257"/>
        <end position="277"/>
    </location>
</feature>
<dbReference type="InterPro" id="IPR004089">
    <property type="entry name" value="MCPsignal_dom"/>
</dbReference>
<reference evidence="9 10" key="1">
    <citation type="submission" date="2017-03" db="EMBL/GenBank/DDBJ databases">
        <title>Genome sequencing of Shewanella japonica KCTC 22435.</title>
        <authorList>
            <person name="Kim K.M."/>
        </authorList>
    </citation>
    <scope>NUCLEOTIDE SEQUENCE [LARGE SCALE GENOMIC DNA]</scope>
    <source>
        <strain evidence="9 10">KCTC 22435</strain>
    </source>
</reference>
<evidence type="ECO:0000256" key="1">
    <source>
        <dbReference type="ARBA" id="ARBA00004370"/>
    </source>
</evidence>
<comment type="subcellular location">
    <subcellularLocation>
        <location evidence="1">Membrane</location>
    </subcellularLocation>
</comment>
<keyword evidence="2 4" id="KW-0807">Transducer</keyword>
<sequence length="484" mass="52236">MKQISFRKVDAVLIKLSLNGKFWVICALVTAITAAIAMTQYVNYTNQIEYSSEQFAQSRVNAFAQSAQAQGLDDQALVDFAHLIDAKVGQLTQATRYQDNITVSAPVNNSALILTVNVAKLEAEPLSSASSMLIWALAGLLPLYLLCYWISTSLGGGLWDMYVAIKRLAEGDLTCRLNFFGTDDFSLIAREIDRSADNMSEMVTAIAANAKTLSNAAQEFNQQAQQSEQLTEYQHNFLDTVSVAMSQMTTAIEAVSHHASSTSEQTQTSSSQANNSQVQISEAVNRIGTLTGRISQASISVDELSKAAANIGEVVTTINSISEQTNLLALNAAIEAARAGEQGRGFAVVADEVRTLASRTQQATVEIQTMIEGLQKDTGTLSHITEDIVKQAEQGQQAIASVGEDVDGMVTSINHVFDMSSQIASSSEQQSAASRDIAQQLHDIRSQAETIHETSHRSVTIANQLTQASVGLDDILKQYRLAKS</sequence>
<dbReference type="Gene3D" id="1.10.287.950">
    <property type="entry name" value="Methyl-accepting chemotaxis protein"/>
    <property type="match status" value="1"/>
</dbReference>